<comment type="caution">
    <text evidence="2">The sequence shown here is derived from an EMBL/GenBank/DDBJ whole genome shotgun (WGS) entry which is preliminary data.</text>
</comment>
<keyword evidence="1" id="KW-0812">Transmembrane</keyword>
<reference evidence="2 3" key="1">
    <citation type="journal article" date="2016" name="Nat. Commun.">
        <title>Thousands of microbial genomes shed light on interconnected biogeochemical processes in an aquifer system.</title>
        <authorList>
            <person name="Anantharaman K."/>
            <person name="Brown C.T."/>
            <person name="Hug L.A."/>
            <person name="Sharon I."/>
            <person name="Castelle C.J."/>
            <person name="Probst A.J."/>
            <person name="Thomas B.C."/>
            <person name="Singh A."/>
            <person name="Wilkins M.J."/>
            <person name="Karaoz U."/>
            <person name="Brodie E.L."/>
            <person name="Williams K.H."/>
            <person name="Hubbard S.S."/>
            <person name="Banfield J.F."/>
        </authorList>
    </citation>
    <scope>NUCLEOTIDE SEQUENCE [LARGE SCALE GENOMIC DNA]</scope>
</reference>
<dbReference type="Proteomes" id="UP000178811">
    <property type="component" value="Unassembled WGS sequence"/>
</dbReference>
<keyword evidence="1" id="KW-0472">Membrane</keyword>
<dbReference type="InterPro" id="IPR009003">
    <property type="entry name" value="Peptidase_S1_PA"/>
</dbReference>
<name>A0A1F6EW81_9BACT</name>
<evidence type="ECO:0000313" key="2">
    <source>
        <dbReference type="EMBL" id="OGG77864.1"/>
    </source>
</evidence>
<organism evidence="2 3">
    <name type="scientific">Candidatus Kaiserbacteria bacterium RIFCSPLOWO2_01_FULL_52_12b</name>
    <dbReference type="NCBI Taxonomy" id="1798509"/>
    <lineage>
        <taxon>Bacteria</taxon>
        <taxon>Candidatus Kaiseribacteriota</taxon>
    </lineage>
</organism>
<gene>
    <name evidence="2" type="ORF">A3A36_01285</name>
</gene>
<evidence type="ECO:0000313" key="3">
    <source>
        <dbReference type="Proteomes" id="UP000178811"/>
    </source>
</evidence>
<dbReference type="SUPFAM" id="SSF50494">
    <property type="entry name" value="Trypsin-like serine proteases"/>
    <property type="match status" value="1"/>
</dbReference>
<dbReference type="AlphaFoldDB" id="A0A1F6EW81"/>
<dbReference type="Gene3D" id="2.40.10.120">
    <property type="match status" value="1"/>
</dbReference>
<keyword evidence="1" id="KW-1133">Transmembrane helix</keyword>
<dbReference type="EMBL" id="MFLW01000029">
    <property type="protein sequence ID" value="OGG77864.1"/>
    <property type="molecule type" value="Genomic_DNA"/>
</dbReference>
<evidence type="ECO:0000256" key="1">
    <source>
        <dbReference type="SAM" id="Phobius"/>
    </source>
</evidence>
<protein>
    <recommendedName>
        <fullName evidence="4">Serine protease</fullName>
    </recommendedName>
</protein>
<dbReference type="Pfam" id="PF13365">
    <property type="entry name" value="Trypsin_2"/>
    <property type="match status" value="1"/>
</dbReference>
<proteinExistence type="predicted"/>
<evidence type="ECO:0008006" key="4">
    <source>
        <dbReference type="Google" id="ProtNLM"/>
    </source>
</evidence>
<sequence>MNMSPRLALYLGIVAALALGVLIAIFFGSASVFSPSTDVAPIASSSMSIAQNNSEPLVVIPDAAQTIATTTAPTPATPTSKKNVVLSTPAAASVTVFAPASSPPSQQEFEASAAVLRAALVNIICYVPPGSGLRSISGSGVIIDAKGIILTNAHIAQYFLLADHGVSCVIRSGNPATNKYTAALMYISPPWIRANSGVLTETMPGGTGEHDFALLAITKSAGGGSASGGSTTVLPSSFPYVALAIAPPLPGTPVVIASYGAQFLESNQIQSNLFPTVVFGSVKDVFTFAVNTVDVLALGGSAAAQEGSSGGGVVATNNTLVGTITTSTVTGATATRSLSAITASYIRADYAGDTGQPIDLLLAQSPAAAVANFAPQIPALESILTAQLP</sequence>
<feature type="transmembrane region" description="Helical" evidence="1">
    <location>
        <begin position="7"/>
        <end position="27"/>
    </location>
</feature>
<accession>A0A1F6EW81</accession>